<evidence type="ECO:0000256" key="1">
    <source>
        <dbReference type="ARBA" id="ARBA00004141"/>
    </source>
</evidence>
<organism evidence="6 7">
    <name type="scientific">Lolium multiflorum</name>
    <name type="common">Italian ryegrass</name>
    <name type="synonym">Lolium perenne subsp. multiflorum</name>
    <dbReference type="NCBI Taxonomy" id="4521"/>
    <lineage>
        <taxon>Eukaryota</taxon>
        <taxon>Viridiplantae</taxon>
        <taxon>Streptophyta</taxon>
        <taxon>Embryophyta</taxon>
        <taxon>Tracheophyta</taxon>
        <taxon>Spermatophyta</taxon>
        <taxon>Magnoliopsida</taxon>
        <taxon>Liliopsida</taxon>
        <taxon>Poales</taxon>
        <taxon>Poaceae</taxon>
        <taxon>BOP clade</taxon>
        <taxon>Pooideae</taxon>
        <taxon>Poodae</taxon>
        <taxon>Poeae</taxon>
        <taxon>Poeae Chloroplast Group 2 (Poeae type)</taxon>
        <taxon>Loliodinae</taxon>
        <taxon>Loliinae</taxon>
        <taxon>Lolium</taxon>
    </lineage>
</organism>
<evidence type="ECO:0000313" key="7">
    <source>
        <dbReference type="Proteomes" id="UP001231189"/>
    </source>
</evidence>
<keyword evidence="7" id="KW-1185">Reference proteome</keyword>
<protein>
    <recommendedName>
        <fullName evidence="5">P-type ATPase C-terminal domain-containing protein</fullName>
    </recommendedName>
</protein>
<accession>A0AAD8SPP0</accession>
<evidence type="ECO:0000256" key="3">
    <source>
        <dbReference type="ARBA" id="ARBA00022842"/>
    </source>
</evidence>
<dbReference type="InterPro" id="IPR032630">
    <property type="entry name" value="P_typ_ATPase_c"/>
</dbReference>
<evidence type="ECO:0000256" key="2">
    <source>
        <dbReference type="ARBA" id="ARBA00022723"/>
    </source>
</evidence>
<dbReference type="Pfam" id="PF16212">
    <property type="entry name" value="PhoLip_ATPase_C"/>
    <property type="match status" value="1"/>
</dbReference>
<dbReference type="GO" id="GO:0005886">
    <property type="term" value="C:plasma membrane"/>
    <property type="evidence" value="ECO:0007669"/>
    <property type="project" value="TreeGrafter"/>
</dbReference>
<evidence type="ECO:0000313" key="6">
    <source>
        <dbReference type="EMBL" id="KAK1662158.1"/>
    </source>
</evidence>
<dbReference type="GO" id="GO:0045332">
    <property type="term" value="P:phospholipid translocation"/>
    <property type="evidence" value="ECO:0007669"/>
    <property type="project" value="TreeGrafter"/>
</dbReference>
<feature type="region of interest" description="Disordered" evidence="4">
    <location>
        <begin position="46"/>
        <end position="82"/>
    </location>
</feature>
<reference evidence="6" key="1">
    <citation type="submission" date="2023-07" db="EMBL/GenBank/DDBJ databases">
        <title>A chromosome-level genome assembly of Lolium multiflorum.</title>
        <authorList>
            <person name="Chen Y."/>
            <person name="Copetti D."/>
            <person name="Kolliker R."/>
            <person name="Studer B."/>
        </authorList>
    </citation>
    <scope>NUCLEOTIDE SEQUENCE</scope>
    <source>
        <strain evidence="6">02402/16</strain>
        <tissue evidence="6">Leaf</tissue>
    </source>
</reference>
<dbReference type="GO" id="GO:0140326">
    <property type="term" value="F:ATPase-coupled intramembrane lipid transporter activity"/>
    <property type="evidence" value="ECO:0007669"/>
    <property type="project" value="TreeGrafter"/>
</dbReference>
<name>A0AAD8SPP0_LOLMU</name>
<keyword evidence="2" id="KW-0479">Metal-binding</keyword>
<keyword evidence="3" id="KW-0460">Magnesium</keyword>
<dbReference type="EMBL" id="JAUUTY010000003">
    <property type="protein sequence ID" value="KAK1662158.1"/>
    <property type="molecule type" value="Genomic_DNA"/>
</dbReference>
<comment type="caution">
    <text evidence="6">The sequence shown here is derived from an EMBL/GenBank/DDBJ whole genome shotgun (WGS) entry which is preliminary data.</text>
</comment>
<feature type="compositionally biased region" description="Basic and acidic residues" evidence="4">
    <location>
        <begin position="67"/>
        <end position="82"/>
    </location>
</feature>
<dbReference type="PANTHER" id="PTHR24092:SF199">
    <property type="entry name" value="PHOSPHOLIPID-TRANSPORTING ATPASE"/>
    <property type="match status" value="1"/>
</dbReference>
<evidence type="ECO:0000256" key="4">
    <source>
        <dbReference type="SAM" id="MobiDB-lite"/>
    </source>
</evidence>
<dbReference type="GO" id="GO:0046872">
    <property type="term" value="F:metal ion binding"/>
    <property type="evidence" value="ECO:0007669"/>
    <property type="project" value="UniProtKB-KW"/>
</dbReference>
<gene>
    <name evidence="6" type="ORF">QYE76_050317</name>
</gene>
<sequence length="282" mass="31419">MLQEANIGVAISGREGLRDASAADYSIGIVQYLQSLLYSQAERSSAGPSPAYGVGVRDACGTQGQRDSTDKVRRFKERKRDNRKEDIEIQVGEAKIQNLQNANVDAHYHTDFAGGTSHTHDRYLKKVLLCSRCVSNWALKLSDVEVSSIPPYVLPGLFPSHQQSSFSSGLSGTILFNSISLKAYNVFYTSLPIMIIFFDKDISETTVQILLYSQAERRCSQKTNSKTALMQRIEQKTMALENNESMVPHMAGWQHAFEPLAECGNTRSSLWLCAGHDTRLEM</sequence>
<dbReference type="Proteomes" id="UP001231189">
    <property type="component" value="Unassembled WGS sequence"/>
</dbReference>
<comment type="subcellular location">
    <subcellularLocation>
        <location evidence="1">Membrane</location>
        <topology evidence="1">Multi-pass membrane protein</topology>
    </subcellularLocation>
</comment>
<evidence type="ECO:0000259" key="5">
    <source>
        <dbReference type="Pfam" id="PF16212"/>
    </source>
</evidence>
<feature type="domain" description="P-type ATPase C-terminal" evidence="5">
    <location>
        <begin position="166"/>
        <end position="208"/>
    </location>
</feature>
<dbReference type="AlphaFoldDB" id="A0AAD8SPP0"/>
<dbReference type="PANTHER" id="PTHR24092">
    <property type="entry name" value="PROBABLE PHOSPHOLIPID-TRANSPORTING ATPASE"/>
    <property type="match status" value="1"/>
</dbReference>
<proteinExistence type="predicted"/>